<evidence type="ECO:0000313" key="2">
    <source>
        <dbReference type="Proteomes" id="UP000595278"/>
    </source>
</evidence>
<dbReference type="EMBL" id="CP067393">
    <property type="protein sequence ID" value="QQP85538.1"/>
    <property type="molecule type" value="Genomic_DNA"/>
</dbReference>
<sequence>MTASANKSNSINSIDRLSIAYSSENIPAAYISNYSNPFKPYFYYIDSFGIGSIAEIAIYLLKDFTLGEINEIRQLLAKEVFKYAQYKLTDLKRINPALTQKEFTNHIDILVNYLDANKEQQTYLLSSKKIVKPLHLYAVLSLKFIQRVLKKLEFNKYKDPIRLLLGSETPPLTHYDYSDIAKQLINAMGCLTNGVSIHANIYRSELTNNQQKQRQTIEKRMVGLQTTIKANKQKQQAIIELATKIWKLDNKQQLLRTGDIVELISEILFYKYQDTESVPTRLTIKKWIKPTCPDYAKRTGRKSQQDEINTDIQKKQIIEKLSAKSTK</sequence>
<dbReference type="AlphaFoldDB" id="A0A974NFE1"/>
<dbReference type="Proteomes" id="UP000595278">
    <property type="component" value="Chromosome"/>
</dbReference>
<gene>
    <name evidence="1" type="ORF">JHT90_14385</name>
</gene>
<reference evidence="1 2" key="1">
    <citation type="submission" date="2021-01" db="EMBL/GenBank/DDBJ databases">
        <title>Entomomonas sp. F2A isolated from a house cricket (Acheta domesticus).</title>
        <authorList>
            <person name="Spergser J."/>
            <person name="Busse H.-J."/>
        </authorList>
    </citation>
    <scope>NUCLEOTIDE SEQUENCE [LARGE SCALE GENOMIC DNA]</scope>
    <source>
        <strain evidence="1 2">F2A</strain>
    </source>
</reference>
<organism evidence="1 2">
    <name type="scientific">Entomomonas asaccharolytica</name>
    <dbReference type="NCBI Taxonomy" id="2785331"/>
    <lineage>
        <taxon>Bacteria</taxon>
        <taxon>Pseudomonadati</taxon>
        <taxon>Pseudomonadota</taxon>
        <taxon>Gammaproteobacteria</taxon>
        <taxon>Pseudomonadales</taxon>
        <taxon>Pseudomonadaceae</taxon>
        <taxon>Entomomonas</taxon>
    </lineage>
</organism>
<dbReference type="KEGG" id="eaz:JHT90_14385"/>
<name>A0A974NFE1_9GAMM</name>
<proteinExistence type="predicted"/>
<dbReference type="RefSeq" id="WP_201092277.1">
    <property type="nucleotide sequence ID" value="NZ_CP067393.1"/>
</dbReference>
<keyword evidence="2" id="KW-1185">Reference proteome</keyword>
<evidence type="ECO:0000313" key="1">
    <source>
        <dbReference type="EMBL" id="QQP85538.1"/>
    </source>
</evidence>
<accession>A0A974NFE1</accession>
<protein>
    <submittedName>
        <fullName evidence="1">Uncharacterized protein</fullName>
    </submittedName>
</protein>